<dbReference type="InterPro" id="IPR011042">
    <property type="entry name" value="6-blade_b-propeller_TolB-like"/>
</dbReference>
<comment type="caution">
    <text evidence="1">The sequence shown here is derived from an EMBL/GenBank/DDBJ whole genome shotgun (WGS) entry which is preliminary data.</text>
</comment>
<dbReference type="EMBL" id="JACHLZ010000001">
    <property type="protein sequence ID" value="MBB5833065.1"/>
    <property type="molecule type" value="Genomic_DNA"/>
</dbReference>
<proteinExistence type="predicted"/>
<dbReference type="InterPro" id="IPR015018">
    <property type="entry name" value="DUF1905"/>
</dbReference>
<gene>
    <name evidence="1" type="ORF">HNR70_002878</name>
</gene>
<sequence length="301" mass="32142">MDLSVRAPTLEWRGPPPYLFARMPEEAADAIAAIAREASYGWGCIPVTARIGDTEFTTALSSAPEVLDVPGLPPVNNDHVLAPDGSAVYASGNDFHVWEVPLGSAPDGGAAAGAPRRITPEDGGLHFLHGVSPDGTTLAYVHLRLEGEDWWAAATIRLIGVDGTGDRAVTTHPGPADGSEFTPDGEWILLNTEQFSEVPGHAQIARVRPDGTELAQLTRDERVNWFPHPSPDRKVTVYLSFPPGTTGHPADLEVELRLVEGEEWDAPRTLVTLFGGQGTLNVPGWATDGSAFAFVDYPLDG</sequence>
<evidence type="ECO:0000313" key="1">
    <source>
        <dbReference type="EMBL" id="MBB5833065.1"/>
    </source>
</evidence>
<dbReference type="RefSeq" id="WP_184326279.1">
    <property type="nucleotide sequence ID" value="NZ_JACHLZ010000001.1"/>
</dbReference>
<dbReference type="Gene3D" id="2.120.10.30">
    <property type="entry name" value="TolB, C-terminal domain"/>
    <property type="match status" value="1"/>
</dbReference>
<dbReference type="SUPFAM" id="SSF82171">
    <property type="entry name" value="DPP6 N-terminal domain-like"/>
    <property type="match status" value="1"/>
</dbReference>
<keyword evidence="2" id="KW-1185">Reference proteome</keyword>
<protein>
    <submittedName>
        <fullName evidence="1">Tol biopolymer transport system component</fullName>
    </submittedName>
</protein>
<organism evidence="1 2">
    <name type="scientific">Brachybacterium aquaticum</name>
    <dbReference type="NCBI Taxonomy" id="1432564"/>
    <lineage>
        <taxon>Bacteria</taxon>
        <taxon>Bacillati</taxon>
        <taxon>Actinomycetota</taxon>
        <taxon>Actinomycetes</taxon>
        <taxon>Micrococcales</taxon>
        <taxon>Dermabacteraceae</taxon>
        <taxon>Brachybacterium</taxon>
    </lineage>
</organism>
<dbReference type="AlphaFoldDB" id="A0A841AIC2"/>
<dbReference type="Pfam" id="PF08922">
    <property type="entry name" value="DUF1905"/>
    <property type="match status" value="1"/>
</dbReference>
<evidence type="ECO:0000313" key="2">
    <source>
        <dbReference type="Proteomes" id="UP000588158"/>
    </source>
</evidence>
<accession>A0A841AIC2</accession>
<reference evidence="1 2" key="1">
    <citation type="submission" date="2020-08" db="EMBL/GenBank/DDBJ databases">
        <title>Sequencing the genomes of 1000 actinobacteria strains.</title>
        <authorList>
            <person name="Klenk H.-P."/>
        </authorList>
    </citation>
    <scope>NUCLEOTIDE SEQUENCE [LARGE SCALE GENOMIC DNA]</scope>
    <source>
        <strain evidence="1 2">DSM 28796</strain>
    </source>
</reference>
<name>A0A841AIC2_9MICO</name>
<dbReference type="Proteomes" id="UP000588158">
    <property type="component" value="Unassembled WGS sequence"/>
</dbReference>